<reference evidence="2 3" key="1">
    <citation type="submission" date="2024-10" db="EMBL/GenBank/DDBJ databases">
        <title>The Natural Products Discovery Center: Release of the First 8490 Sequenced Strains for Exploring Actinobacteria Biosynthetic Diversity.</title>
        <authorList>
            <person name="Kalkreuter E."/>
            <person name="Kautsar S.A."/>
            <person name="Yang D."/>
            <person name="Bader C.D."/>
            <person name="Teijaro C.N."/>
            <person name="Fluegel L."/>
            <person name="Davis C.M."/>
            <person name="Simpson J.R."/>
            <person name="Lauterbach L."/>
            <person name="Steele A.D."/>
            <person name="Gui C."/>
            <person name="Meng S."/>
            <person name="Li G."/>
            <person name="Viehrig K."/>
            <person name="Ye F."/>
            <person name="Su P."/>
            <person name="Kiefer A.F."/>
            <person name="Nichols A."/>
            <person name="Cepeda A.J."/>
            <person name="Yan W."/>
            <person name="Fan B."/>
            <person name="Jiang Y."/>
            <person name="Adhikari A."/>
            <person name="Zheng C.-J."/>
            <person name="Schuster L."/>
            <person name="Cowan T.M."/>
            <person name="Smanski M.J."/>
            <person name="Chevrette M.G."/>
            <person name="De Carvalho L.P.S."/>
            <person name="Shen B."/>
        </authorList>
    </citation>
    <scope>NUCLEOTIDE SEQUENCE [LARGE SCALE GENOMIC DNA]</scope>
    <source>
        <strain evidence="2 3">NPDC050545</strain>
    </source>
</reference>
<keyword evidence="3" id="KW-1185">Reference proteome</keyword>
<dbReference type="RefSeq" id="WP_397082190.1">
    <property type="nucleotide sequence ID" value="NZ_JBITGY010000004.1"/>
</dbReference>
<evidence type="ECO:0000313" key="2">
    <source>
        <dbReference type="EMBL" id="MFI6498957.1"/>
    </source>
</evidence>
<protein>
    <submittedName>
        <fullName evidence="2">Lantibiotic dehydratase C-terminal domain-containing protein</fullName>
    </submittedName>
</protein>
<dbReference type="EMBL" id="JBITGY010000004">
    <property type="protein sequence ID" value="MFI6498957.1"/>
    <property type="molecule type" value="Genomic_DNA"/>
</dbReference>
<evidence type="ECO:0000313" key="3">
    <source>
        <dbReference type="Proteomes" id="UP001612741"/>
    </source>
</evidence>
<accession>A0ABW7YSR4</accession>
<gene>
    <name evidence="2" type="ORF">ACIBG2_16335</name>
</gene>
<dbReference type="InterPro" id="IPR023809">
    <property type="entry name" value="Thiopep_bacteriocin_synth_dom"/>
</dbReference>
<name>A0ABW7YSR4_9ACTN</name>
<organism evidence="2 3">
    <name type="scientific">Nonomuraea typhae</name>
    <dbReference type="NCBI Taxonomy" id="2603600"/>
    <lineage>
        <taxon>Bacteria</taxon>
        <taxon>Bacillati</taxon>
        <taxon>Actinomycetota</taxon>
        <taxon>Actinomycetes</taxon>
        <taxon>Streptosporangiales</taxon>
        <taxon>Streptosporangiaceae</taxon>
        <taxon>Nonomuraea</taxon>
    </lineage>
</organism>
<dbReference type="Pfam" id="PF14028">
    <property type="entry name" value="Lant_dehydr_C"/>
    <property type="match status" value="1"/>
</dbReference>
<evidence type="ECO:0000259" key="1">
    <source>
        <dbReference type="Pfam" id="PF14028"/>
    </source>
</evidence>
<sequence length="323" mass="35086">MTEPRWISIHAHYHHDLDPLLIGAVAPLIDMLRSADLLERWFFLRYWEGGPHLRIRLLPRRHGDASAVRGEAVHRLGSWLAANPAPGHLPEDLYEAHARTAAALEGRPGPPTPLRPAGTLDVRSYPREHAVYGRGPALDAAERHFCESSDLALAVVMGTGRPARRHGSALAALTLTMAACGLPPVRLGTWLARTWGAWWSSEDRPRDLQPIPLDEAPPAHVTEQVRELWRLGRAGRHEPGGAAAAWTSSIRSARTAFLGDPGMPESAALSPFVPLRQAAPGPAIAALLRCAHLYNNRIAVNGPTEGMVFALATRALLSMGDEP</sequence>
<comment type="caution">
    <text evidence="2">The sequence shown here is derived from an EMBL/GenBank/DDBJ whole genome shotgun (WGS) entry which is preliminary data.</text>
</comment>
<proteinExistence type="predicted"/>
<dbReference type="Proteomes" id="UP001612741">
    <property type="component" value="Unassembled WGS sequence"/>
</dbReference>
<feature type="domain" description="Thiopeptide-type bacteriocin biosynthesis" evidence="1">
    <location>
        <begin position="6"/>
        <end position="315"/>
    </location>
</feature>